<keyword evidence="1" id="KW-0378">Hydrolase</keyword>
<reference evidence="1 2" key="1">
    <citation type="submission" date="2019-11" db="EMBL/GenBank/DDBJ databases">
        <title>Multidrug-resistant Acinetobacter baumannii moving toward extensively drug-resistant over fifteen years in South of Brazil.</title>
        <authorList>
            <person name="Fedrigo N.H."/>
            <person name="Cerdeira L."/>
            <person name="Fuga B."/>
            <person name="Marini P.V.B."/>
            <person name="Shinohara D.R."/>
            <person name="Carrara-Marroni F.E."/>
            <person name="Lincopan N."/>
            <person name="Tognim M.C.B."/>
        </authorList>
    </citation>
    <scope>NUCLEOTIDE SEQUENCE [LARGE SCALE GENOMIC DNA]</scope>
    <source>
        <strain evidence="1 2">Ac576</strain>
    </source>
</reference>
<accession>A0A6I4HTY5</accession>
<feature type="non-terminal residue" evidence="1">
    <location>
        <position position="100"/>
    </location>
</feature>
<dbReference type="PANTHER" id="PTHR39456">
    <property type="entry name" value="METAL-DEPENDENT HYDROLASE"/>
    <property type="match status" value="1"/>
</dbReference>
<evidence type="ECO:0000313" key="2">
    <source>
        <dbReference type="Proteomes" id="UP000439424"/>
    </source>
</evidence>
<feature type="non-terminal residue" evidence="1">
    <location>
        <position position="1"/>
    </location>
</feature>
<dbReference type="RefSeq" id="WP_171502528.1">
    <property type="nucleotide sequence ID" value="NZ_JBPBDF010000125.1"/>
</dbReference>
<gene>
    <name evidence="1" type="ORF">GNY86_23030</name>
</gene>
<proteinExistence type="predicted"/>
<dbReference type="EMBL" id="WPIP01000770">
    <property type="protein sequence ID" value="MVM94410.1"/>
    <property type="molecule type" value="Genomic_DNA"/>
</dbReference>
<evidence type="ECO:0000313" key="1">
    <source>
        <dbReference type="EMBL" id="MVM94410.1"/>
    </source>
</evidence>
<dbReference type="Proteomes" id="UP000439424">
    <property type="component" value="Unassembled WGS sequence"/>
</dbReference>
<dbReference type="PANTHER" id="PTHR39456:SF1">
    <property type="entry name" value="METAL-DEPENDENT HYDROLASE"/>
    <property type="match status" value="1"/>
</dbReference>
<organism evidence="1 2">
    <name type="scientific">Acinetobacter baumannii</name>
    <dbReference type="NCBI Taxonomy" id="470"/>
    <lineage>
        <taxon>Bacteria</taxon>
        <taxon>Pseudomonadati</taxon>
        <taxon>Pseudomonadota</taxon>
        <taxon>Gammaproteobacteria</taxon>
        <taxon>Moraxellales</taxon>
        <taxon>Moraxellaceae</taxon>
        <taxon>Acinetobacter</taxon>
        <taxon>Acinetobacter calcoaceticus/baumannii complex</taxon>
    </lineage>
</organism>
<dbReference type="InterPro" id="IPR016516">
    <property type="entry name" value="UCP07580"/>
</dbReference>
<dbReference type="Pfam" id="PF10118">
    <property type="entry name" value="Metal_hydrol"/>
    <property type="match status" value="1"/>
</dbReference>
<dbReference type="AlphaFoldDB" id="A0A6I4HTY5"/>
<comment type="caution">
    <text evidence="1">The sequence shown here is derived from an EMBL/GenBank/DDBJ whole genome shotgun (WGS) entry which is preliminary data.</text>
</comment>
<dbReference type="GO" id="GO:0016787">
    <property type="term" value="F:hydrolase activity"/>
    <property type="evidence" value="ECO:0007669"/>
    <property type="project" value="UniProtKB-KW"/>
</dbReference>
<protein>
    <submittedName>
        <fullName evidence="1">Metal-dependent hydrolase</fullName>
    </submittedName>
</protein>
<name>A0A6I4HTY5_ACIBA</name>
<sequence>HREFIQDPVLKQRVTSLIGQEAIHSKLHNEYNDALKDVEYPVDLYRFLGENFFKYVFLKFPQPLKLSMMAGIEHFTAVLAEYMMKHEKNFYYSDDAKSRA</sequence>